<keyword evidence="2" id="KW-0472">Membrane</keyword>
<evidence type="ECO:0000313" key="3">
    <source>
        <dbReference type="Proteomes" id="UP000492821"/>
    </source>
</evidence>
<reference evidence="3" key="1">
    <citation type="journal article" date="2013" name="Genetics">
        <title>The draft genome and transcriptome of Panagrellus redivivus are shaped by the harsh demands of a free-living lifestyle.</title>
        <authorList>
            <person name="Srinivasan J."/>
            <person name="Dillman A.R."/>
            <person name="Macchietto M.G."/>
            <person name="Heikkinen L."/>
            <person name="Lakso M."/>
            <person name="Fracchia K.M."/>
            <person name="Antoshechkin I."/>
            <person name="Mortazavi A."/>
            <person name="Wong G."/>
            <person name="Sternberg P.W."/>
        </authorList>
    </citation>
    <scope>NUCLEOTIDE SEQUENCE [LARGE SCALE GENOMIC DNA]</scope>
    <source>
        <strain evidence="3">MT8872</strain>
    </source>
</reference>
<dbReference type="WBParaSite" id="Pan_g17838.t1">
    <property type="protein sequence ID" value="Pan_g17838.t1"/>
    <property type="gene ID" value="Pan_g17838"/>
</dbReference>
<organism evidence="3 4">
    <name type="scientific">Panagrellus redivivus</name>
    <name type="common">Microworm</name>
    <dbReference type="NCBI Taxonomy" id="6233"/>
    <lineage>
        <taxon>Eukaryota</taxon>
        <taxon>Metazoa</taxon>
        <taxon>Ecdysozoa</taxon>
        <taxon>Nematoda</taxon>
        <taxon>Chromadorea</taxon>
        <taxon>Rhabditida</taxon>
        <taxon>Tylenchina</taxon>
        <taxon>Panagrolaimomorpha</taxon>
        <taxon>Panagrolaimoidea</taxon>
        <taxon>Panagrolaimidae</taxon>
        <taxon>Panagrellus</taxon>
    </lineage>
</organism>
<keyword evidence="3" id="KW-1185">Reference proteome</keyword>
<dbReference type="Proteomes" id="UP000492821">
    <property type="component" value="Unassembled WGS sequence"/>
</dbReference>
<protein>
    <submittedName>
        <fullName evidence="4">Uncharacterized protein</fullName>
    </submittedName>
</protein>
<evidence type="ECO:0000313" key="4">
    <source>
        <dbReference type="WBParaSite" id="Pan_g17838.t1"/>
    </source>
</evidence>
<accession>A0A7E4VA19</accession>
<feature type="region of interest" description="Disordered" evidence="1">
    <location>
        <begin position="187"/>
        <end position="206"/>
    </location>
</feature>
<keyword evidence="2" id="KW-0812">Transmembrane</keyword>
<evidence type="ECO:0000256" key="2">
    <source>
        <dbReference type="SAM" id="Phobius"/>
    </source>
</evidence>
<feature type="transmembrane region" description="Helical" evidence="2">
    <location>
        <begin position="159"/>
        <end position="177"/>
    </location>
</feature>
<name>A0A7E4VA19_PANRE</name>
<proteinExistence type="predicted"/>
<evidence type="ECO:0000256" key="1">
    <source>
        <dbReference type="SAM" id="MobiDB-lite"/>
    </source>
</evidence>
<reference evidence="4" key="2">
    <citation type="submission" date="2020-10" db="UniProtKB">
        <authorList>
            <consortium name="WormBaseParasite"/>
        </authorList>
    </citation>
    <scope>IDENTIFICATION</scope>
</reference>
<dbReference type="AlphaFoldDB" id="A0A7E4VA19"/>
<sequence>MEYSQVVLMLVRLVVSDVQSKVKVMTARYLQICFASSPYASYPLCPSGFASTEATFDGYTKRQFTLNRRGRFFLGKEPLGVLGGVEFNEDKTLNITVAKLPDARTILTLQNAEIFVPEMPEKPKNEKKEKKKSNASVKIVAVVVVLILVYGFLFILFKVSTFSGVIIGILVWFCVICKPKSEQMADCDDASPEPCGRSSTPPPRNLSAKLEANSVSNVTTTGIKTTNVTVSETRQTYFKHYDYDNPNYSKPEANRTLMFGNKNAIFIRQSDNFKAYFFSLTNNNTLVNKSFDKKRGETDLILHLELFLFGDVCTKLKTKRTISISLA</sequence>
<feature type="transmembrane region" description="Helical" evidence="2">
    <location>
        <begin position="135"/>
        <end position="153"/>
    </location>
</feature>
<keyword evidence="2" id="KW-1133">Transmembrane helix</keyword>